<dbReference type="InterPro" id="IPR012464">
    <property type="entry name" value="DUF1676"/>
</dbReference>
<evidence type="ECO:0000256" key="1">
    <source>
        <dbReference type="SAM" id="SignalP"/>
    </source>
</evidence>
<accession>A0AAV8XXE4</accession>
<sequence length="135" mass="15683">MINLQSTSLVVFVVLIHNSATAQNVTDIFKGVVAFRDCITNRYSFMCIKERALSILNETVMDERPINFGFIEIQKNPEYFINSSENENFPREVSERSSKLSEMLFEKIIQFFKSRTVKLNLSNVFEGEIKFIIKL</sequence>
<evidence type="ECO:0000313" key="3">
    <source>
        <dbReference type="Proteomes" id="UP001162156"/>
    </source>
</evidence>
<keyword evidence="3" id="KW-1185">Reference proteome</keyword>
<dbReference type="AlphaFoldDB" id="A0AAV8XXE4"/>
<dbReference type="Proteomes" id="UP001162156">
    <property type="component" value="Unassembled WGS sequence"/>
</dbReference>
<feature type="chain" id="PRO_5043631068" evidence="1">
    <location>
        <begin position="23"/>
        <end position="135"/>
    </location>
</feature>
<dbReference type="Pfam" id="PF07898">
    <property type="entry name" value="DUF1676"/>
    <property type="match status" value="1"/>
</dbReference>
<keyword evidence="1" id="KW-0732">Signal</keyword>
<dbReference type="EMBL" id="JANEYF010002655">
    <property type="protein sequence ID" value="KAJ8943730.1"/>
    <property type="molecule type" value="Genomic_DNA"/>
</dbReference>
<comment type="caution">
    <text evidence="2">The sequence shown here is derived from an EMBL/GenBank/DDBJ whole genome shotgun (WGS) entry which is preliminary data.</text>
</comment>
<reference evidence="2" key="1">
    <citation type="journal article" date="2023" name="Insect Mol. Biol.">
        <title>Genome sequencing provides insights into the evolution of gene families encoding plant cell wall-degrading enzymes in longhorned beetles.</title>
        <authorList>
            <person name="Shin N.R."/>
            <person name="Okamura Y."/>
            <person name="Kirsch R."/>
            <person name="Pauchet Y."/>
        </authorList>
    </citation>
    <scope>NUCLEOTIDE SEQUENCE</scope>
    <source>
        <strain evidence="2">RBIC_L_NR</strain>
    </source>
</reference>
<name>A0AAV8XXE4_9CUCU</name>
<organism evidence="2 3">
    <name type="scientific">Rhamnusium bicolor</name>
    <dbReference type="NCBI Taxonomy" id="1586634"/>
    <lineage>
        <taxon>Eukaryota</taxon>
        <taxon>Metazoa</taxon>
        <taxon>Ecdysozoa</taxon>
        <taxon>Arthropoda</taxon>
        <taxon>Hexapoda</taxon>
        <taxon>Insecta</taxon>
        <taxon>Pterygota</taxon>
        <taxon>Neoptera</taxon>
        <taxon>Endopterygota</taxon>
        <taxon>Coleoptera</taxon>
        <taxon>Polyphaga</taxon>
        <taxon>Cucujiformia</taxon>
        <taxon>Chrysomeloidea</taxon>
        <taxon>Cerambycidae</taxon>
        <taxon>Lepturinae</taxon>
        <taxon>Rhagiini</taxon>
        <taxon>Rhamnusium</taxon>
    </lineage>
</organism>
<proteinExistence type="predicted"/>
<protein>
    <submittedName>
        <fullName evidence="2">Uncharacterized protein</fullName>
    </submittedName>
</protein>
<gene>
    <name evidence="2" type="ORF">NQ314_009667</name>
</gene>
<feature type="signal peptide" evidence="1">
    <location>
        <begin position="1"/>
        <end position="22"/>
    </location>
</feature>
<evidence type="ECO:0000313" key="2">
    <source>
        <dbReference type="EMBL" id="KAJ8943730.1"/>
    </source>
</evidence>